<reference evidence="4" key="1">
    <citation type="submission" date="2021-02" db="EMBL/GenBank/DDBJ databases">
        <title>First Annotated Genome of the Yellow-green Alga Tribonema minus.</title>
        <authorList>
            <person name="Mahan K.M."/>
        </authorList>
    </citation>
    <scope>NUCLEOTIDE SEQUENCE</scope>
    <source>
        <strain evidence="4">UTEX B ZZ1240</strain>
    </source>
</reference>
<evidence type="ECO:0000256" key="1">
    <source>
        <dbReference type="ARBA" id="ARBA00005788"/>
    </source>
</evidence>
<organism evidence="4 5">
    <name type="scientific">Tribonema minus</name>
    <dbReference type="NCBI Taxonomy" id="303371"/>
    <lineage>
        <taxon>Eukaryota</taxon>
        <taxon>Sar</taxon>
        <taxon>Stramenopiles</taxon>
        <taxon>Ochrophyta</taxon>
        <taxon>PX clade</taxon>
        <taxon>Xanthophyceae</taxon>
        <taxon>Tribonematales</taxon>
        <taxon>Tribonemataceae</taxon>
        <taxon>Tribonema</taxon>
    </lineage>
</organism>
<keyword evidence="5" id="KW-1185">Reference proteome</keyword>
<accession>A0A835YXF6</accession>
<evidence type="ECO:0000313" key="4">
    <source>
        <dbReference type="EMBL" id="KAG5183195.1"/>
    </source>
</evidence>
<dbReference type="EMBL" id="JAFCMP010000223">
    <property type="protein sequence ID" value="KAG5183195.1"/>
    <property type="molecule type" value="Genomic_DNA"/>
</dbReference>
<protein>
    <recommendedName>
        <fullName evidence="3">Mug135-like C-terminal domain-containing protein</fullName>
    </recommendedName>
</protein>
<evidence type="ECO:0000256" key="2">
    <source>
        <dbReference type="SAM" id="MobiDB-lite"/>
    </source>
</evidence>
<proteinExistence type="inferred from homology"/>
<evidence type="ECO:0000313" key="5">
    <source>
        <dbReference type="Proteomes" id="UP000664859"/>
    </source>
</evidence>
<dbReference type="Pfam" id="PF08593">
    <property type="entry name" value="Mug135_C"/>
    <property type="match status" value="1"/>
</dbReference>
<dbReference type="OrthoDB" id="3230244at2759"/>
<name>A0A835YXF6_9STRA</name>
<gene>
    <name evidence="4" type="ORF">JKP88DRAFT_241375</name>
</gene>
<dbReference type="AlphaFoldDB" id="A0A835YXF6"/>
<evidence type="ECO:0000259" key="3">
    <source>
        <dbReference type="Pfam" id="PF08593"/>
    </source>
</evidence>
<comment type="caution">
    <text evidence="4">The sequence shown here is derived from an EMBL/GenBank/DDBJ whole genome shotgun (WGS) entry which is preliminary data.</text>
</comment>
<dbReference type="InterPro" id="IPR013902">
    <property type="entry name" value="Mug135-like_C"/>
</dbReference>
<dbReference type="Proteomes" id="UP000664859">
    <property type="component" value="Unassembled WGS sequence"/>
</dbReference>
<sequence length="266" mass="28148">MQFAPPFDGAAGVHMATDDGAVDLEQIVARPAKRAKHTQDLCKSGIASEAVAGRATALVTQAAPVVVPGSSNIESGAVAGRATVDVTQAAPVVLSCVTTEATLRSAIAEAFAEALAPMCAQLRGLDTRVANMEAQLTQVQLEVEARFDGMIARLDGVGARLDGVNTRLGGIDSRLAGLHQQETILQAQRANQRREEPHEVLQPVPNQRGDAPSQLPHGTTVAQLEALSADAVKACLNHYALSHAGRLEELRMRLRRQLGVRRLALL</sequence>
<feature type="region of interest" description="Disordered" evidence="2">
    <location>
        <begin position="188"/>
        <end position="215"/>
    </location>
</feature>
<feature type="domain" description="Mug135-like C-terminal" evidence="3">
    <location>
        <begin position="191"/>
        <end position="260"/>
    </location>
</feature>
<comment type="similarity">
    <text evidence="1">Belongs to the UPF0612 family.</text>
</comment>